<evidence type="ECO:0000256" key="1">
    <source>
        <dbReference type="SAM" id="MobiDB-lite"/>
    </source>
</evidence>
<reference evidence="2" key="1">
    <citation type="submission" date="2022-10" db="EMBL/GenBank/DDBJ databases">
        <title>Puccinia triticina Genome sequencing and assembly.</title>
        <authorList>
            <person name="Li C."/>
        </authorList>
    </citation>
    <scope>NUCLEOTIDE SEQUENCE</scope>
    <source>
        <strain evidence="2">Pt15</strain>
    </source>
</reference>
<organism evidence="2 3">
    <name type="scientific">Puccinia triticina</name>
    <dbReference type="NCBI Taxonomy" id="208348"/>
    <lineage>
        <taxon>Eukaryota</taxon>
        <taxon>Fungi</taxon>
        <taxon>Dikarya</taxon>
        <taxon>Basidiomycota</taxon>
        <taxon>Pucciniomycotina</taxon>
        <taxon>Pucciniomycetes</taxon>
        <taxon>Pucciniales</taxon>
        <taxon>Pucciniaceae</taxon>
        <taxon>Puccinia</taxon>
    </lineage>
</organism>
<feature type="region of interest" description="Disordered" evidence="1">
    <location>
        <begin position="1"/>
        <end position="145"/>
    </location>
</feature>
<dbReference type="GeneID" id="77807926"/>
<dbReference type="Proteomes" id="UP001164743">
    <property type="component" value="Chromosome 2A"/>
</dbReference>
<evidence type="ECO:0000313" key="3">
    <source>
        <dbReference type="Proteomes" id="UP001164743"/>
    </source>
</evidence>
<feature type="compositionally biased region" description="Acidic residues" evidence="1">
    <location>
        <begin position="120"/>
        <end position="133"/>
    </location>
</feature>
<proteinExistence type="predicted"/>
<evidence type="ECO:0000313" key="2">
    <source>
        <dbReference type="EMBL" id="WAQ81786.1"/>
    </source>
</evidence>
<accession>A0ABY7C9D8</accession>
<keyword evidence="3" id="KW-1185">Reference proteome</keyword>
<sequence length="232" mass="25025">MMTSNRMVINVDWPLPAAPRPSNITSPSSSPQGPGVDSSACTSGTGGLAYPPGLGPQDDGASAPANNDPPFVWGTGVPPPDPVRTDREWTDLPVWTTADRPATPETFPQDIEVYPSEGVAESEPDADAAESTDADSPMRSPSPLELAPVPIADYPSLSDADIQVLLCPTEYRGVAIPNVHSDKVTYLYENFITSFVFYCRRNRLVDELSMPTSVALFKHYVKVFQIVATQPF</sequence>
<gene>
    <name evidence="2" type="ORF">PtA15_2A98</name>
</gene>
<dbReference type="RefSeq" id="XP_053017341.1">
    <property type="nucleotide sequence ID" value="XM_053167032.1"/>
</dbReference>
<dbReference type="EMBL" id="CP110422">
    <property type="protein sequence ID" value="WAQ81786.1"/>
    <property type="molecule type" value="Genomic_DNA"/>
</dbReference>
<name>A0ABY7C9D8_9BASI</name>
<protein>
    <submittedName>
        <fullName evidence="2">Uncharacterized protein</fullName>
    </submittedName>
</protein>
<feature type="compositionally biased region" description="Polar residues" evidence="1">
    <location>
        <begin position="22"/>
        <end position="32"/>
    </location>
</feature>